<dbReference type="Gene3D" id="1.10.150.20">
    <property type="entry name" value="5' to 3' exonuclease, C-terminal subdomain"/>
    <property type="match status" value="1"/>
</dbReference>
<dbReference type="PROSITE" id="PS50165">
    <property type="entry name" value="UVRC"/>
    <property type="match status" value="1"/>
</dbReference>
<dbReference type="EMBL" id="CP002395">
    <property type="protein sequence ID" value="ADU13272.1"/>
    <property type="molecule type" value="Genomic_DNA"/>
</dbReference>
<comment type="subunit">
    <text evidence="7">Interacts with UvrB in an incision complex.</text>
</comment>
<dbReference type="Pfam" id="PF22920">
    <property type="entry name" value="UvrC_RNaseH"/>
    <property type="match status" value="1"/>
</dbReference>
<evidence type="ECO:0000259" key="9">
    <source>
        <dbReference type="PROSITE" id="PS50164"/>
    </source>
</evidence>
<evidence type="ECO:0000256" key="1">
    <source>
        <dbReference type="ARBA" id="ARBA00022490"/>
    </source>
</evidence>
<dbReference type="GO" id="GO:0006289">
    <property type="term" value="P:nucleotide-excision repair"/>
    <property type="evidence" value="ECO:0007669"/>
    <property type="project" value="UniProtKB-UniRule"/>
</dbReference>
<dbReference type="InterPro" id="IPR000305">
    <property type="entry name" value="GIY-YIG_endonuc"/>
</dbReference>
<dbReference type="AlphaFoldDB" id="E8RQP4"/>
<feature type="domain" description="GIY-YIG" evidence="9">
    <location>
        <begin position="34"/>
        <end position="112"/>
    </location>
</feature>
<keyword evidence="1 7" id="KW-0963">Cytoplasm</keyword>
<keyword evidence="6 7" id="KW-0742">SOS response</keyword>
<dbReference type="GO" id="GO:0005737">
    <property type="term" value="C:cytoplasm"/>
    <property type="evidence" value="ECO:0007669"/>
    <property type="project" value="UniProtKB-SubCell"/>
</dbReference>
<comment type="function">
    <text evidence="7">The UvrABC repair system catalyzes the recognition and processing of DNA lesions. UvrC both incises the 5' and 3' sides of the lesion. The N-terminal half is responsible for the 3' incision and the C-terminal half is responsible for the 5' incision.</text>
</comment>
<dbReference type="PROSITE" id="PS50164">
    <property type="entry name" value="GIY_YIG"/>
    <property type="match status" value="1"/>
</dbReference>
<dbReference type="SUPFAM" id="SSF47781">
    <property type="entry name" value="RuvA domain 2-like"/>
    <property type="match status" value="1"/>
</dbReference>
<comment type="subcellular location">
    <subcellularLocation>
        <location evidence="7">Cytoplasm</location>
    </subcellularLocation>
</comment>
<dbReference type="InterPro" id="IPR001943">
    <property type="entry name" value="UVR_dom"/>
</dbReference>
<keyword evidence="4 7" id="KW-0267">Excision nuclease</keyword>
<dbReference type="HAMAP" id="MF_00203">
    <property type="entry name" value="UvrC"/>
    <property type="match status" value="1"/>
</dbReference>
<dbReference type="Pfam" id="PF14520">
    <property type="entry name" value="HHH_5"/>
    <property type="match status" value="1"/>
</dbReference>
<dbReference type="GO" id="GO:0009381">
    <property type="term" value="F:excinuclease ABC activity"/>
    <property type="evidence" value="ECO:0007669"/>
    <property type="project" value="UniProtKB-UniRule"/>
</dbReference>
<dbReference type="RefSeq" id="WP_013479102.1">
    <property type="nucleotide sequence ID" value="NC_014816.1"/>
</dbReference>
<gene>
    <name evidence="7" type="primary">uvrC</name>
    <name evidence="11" type="ordered locus">Astex_1606</name>
</gene>
<dbReference type="Pfam" id="PF08459">
    <property type="entry name" value="UvrC_RNaseH_dom"/>
    <property type="match status" value="1"/>
</dbReference>
<evidence type="ECO:0000313" key="12">
    <source>
        <dbReference type="Proteomes" id="UP000001492"/>
    </source>
</evidence>
<dbReference type="PANTHER" id="PTHR30562">
    <property type="entry name" value="UVRC/OXIDOREDUCTASE"/>
    <property type="match status" value="1"/>
</dbReference>
<reference evidence="12" key="1">
    <citation type="submission" date="2010-12" db="EMBL/GenBank/DDBJ databases">
        <title>Complete sequence of chromosome 1 of Asticcacaulis excentricus CB 48.</title>
        <authorList>
            <consortium name="US DOE Joint Genome Institute"/>
            <person name="Lucas S."/>
            <person name="Copeland A."/>
            <person name="Lapidus A."/>
            <person name="Cheng J.-F."/>
            <person name="Bruce D."/>
            <person name="Goodwin L."/>
            <person name="Pitluck S."/>
            <person name="Teshima H."/>
            <person name="Davenport K."/>
            <person name="Detter J.C."/>
            <person name="Han C."/>
            <person name="Tapia R."/>
            <person name="Land M."/>
            <person name="Hauser L."/>
            <person name="Jeffries C."/>
            <person name="Kyrpides N."/>
            <person name="Ivanova N."/>
            <person name="Ovchinnikova G."/>
            <person name="Brun Y.V."/>
            <person name="Woyke T."/>
        </authorList>
    </citation>
    <scope>NUCLEOTIDE SEQUENCE [LARGE SCALE GENOMIC DNA]</scope>
    <source>
        <strain evidence="12">ATCC 15261 / DSM 4724 / KCTC 12464 / NCIMB 9791 / VKM B-1370 / CB 48</strain>
    </source>
</reference>
<evidence type="ECO:0000256" key="5">
    <source>
        <dbReference type="ARBA" id="ARBA00023204"/>
    </source>
</evidence>
<evidence type="ECO:0000256" key="7">
    <source>
        <dbReference type="HAMAP-Rule" id="MF_00203"/>
    </source>
</evidence>
<dbReference type="eggNOG" id="COG0322">
    <property type="taxonomic scope" value="Bacteria"/>
</dbReference>
<comment type="similarity">
    <text evidence="7">Belongs to the UvrC family.</text>
</comment>
<dbReference type="InterPro" id="IPR010994">
    <property type="entry name" value="RuvA_2-like"/>
</dbReference>
<dbReference type="GO" id="GO:0009432">
    <property type="term" value="P:SOS response"/>
    <property type="evidence" value="ECO:0007669"/>
    <property type="project" value="UniProtKB-UniRule"/>
</dbReference>
<dbReference type="FunFam" id="3.30.420.340:FF:000001">
    <property type="entry name" value="UvrABC system protein C"/>
    <property type="match status" value="1"/>
</dbReference>
<feature type="domain" description="UVR" evidence="8">
    <location>
        <begin position="222"/>
        <end position="257"/>
    </location>
</feature>
<dbReference type="InterPro" id="IPR035901">
    <property type="entry name" value="GIY-YIG_endonuc_sf"/>
</dbReference>
<keyword evidence="2 7" id="KW-0227">DNA damage</keyword>
<organism evidence="11 12">
    <name type="scientific">Asticcacaulis excentricus (strain ATCC 15261 / DSM 4724 / KCTC 12464 / NCIMB 9791 / VKM B-1370 / CB 48)</name>
    <dbReference type="NCBI Taxonomy" id="573065"/>
    <lineage>
        <taxon>Bacteria</taxon>
        <taxon>Pseudomonadati</taxon>
        <taxon>Pseudomonadota</taxon>
        <taxon>Alphaproteobacteria</taxon>
        <taxon>Caulobacterales</taxon>
        <taxon>Caulobacteraceae</taxon>
        <taxon>Asticcacaulis</taxon>
    </lineage>
</organism>
<evidence type="ECO:0000256" key="2">
    <source>
        <dbReference type="ARBA" id="ARBA00022763"/>
    </source>
</evidence>
<feature type="domain" description="UvrC family homology region profile" evidence="10">
    <location>
        <begin position="272"/>
        <end position="511"/>
    </location>
</feature>
<dbReference type="HOGENOM" id="CLU_014841_3_0_5"/>
<keyword evidence="12" id="KW-1185">Reference proteome</keyword>
<proteinExistence type="inferred from homology"/>
<dbReference type="InterPro" id="IPR050066">
    <property type="entry name" value="UvrABC_protein_C"/>
</dbReference>
<accession>E8RQP4</accession>
<dbReference type="NCBIfam" id="TIGR00194">
    <property type="entry name" value="uvrC"/>
    <property type="match status" value="1"/>
</dbReference>
<protein>
    <recommendedName>
        <fullName evidence="7">UvrABC system protein C</fullName>
        <shortName evidence="7">Protein UvrC</shortName>
    </recommendedName>
    <alternativeName>
        <fullName evidence="7">Excinuclease ABC subunit C</fullName>
    </alternativeName>
</protein>
<dbReference type="InterPro" id="IPR004791">
    <property type="entry name" value="UvrC"/>
</dbReference>
<keyword evidence="5 7" id="KW-0234">DNA repair</keyword>
<keyword evidence="3 7" id="KW-0228">DNA excision</keyword>
<dbReference type="InterPro" id="IPR038476">
    <property type="entry name" value="UvrC_RNase_H_dom_sf"/>
</dbReference>
<evidence type="ECO:0000256" key="3">
    <source>
        <dbReference type="ARBA" id="ARBA00022769"/>
    </source>
</evidence>
<evidence type="ECO:0000259" key="8">
    <source>
        <dbReference type="PROSITE" id="PS50151"/>
    </source>
</evidence>
<dbReference type="KEGG" id="aex:Astex_1606"/>
<name>E8RQP4_ASTEC</name>
<dbReference type="OrthoDB" id="9804933at2"/>
<dbReference type="SUPFAM" id="SSF46600">
    <property type="entry name" value="C-terminal UvrC-binding domain of UvrB"/>
    <property type="match status" value="1"/>
</dbReference>
<dbReference type="InterPro" id="IPR003583">
    <property type="entry name" value="Hlx-hairpin-Hlx_DNA-bd_motif"/>
</dbReference>
<dbReference type="Gene3D" id="4.10.860.10">
    <property type="entry name" value="UVR domain"/>
    <property type="match status" value="1"/>
</dbReference>
<dbReference type="Gene3D" id="3.40.1440.10">
    <property type="entry name" value="GIY-YIG endonuclease"/>
    <property type="match status" value="1"/>
</dbReference>
<evidence type="ECO:0000313" key="11">
    <source>
        <dbReference type="EMBL" id="ADU13272.1"/>
    </source>
</evidence>
<dbReference type="InterPro" id="IPR047296">
    <property type="entry name" value="GIY-YIG_UvrC_Cho"/>
</dbReference>
<dbReference type="FunFam" id="3.40.1440.10:FF:000001">
    <property type="entry name" value="UvrABC system protein C"/>
    <property type="match status" value="1"/>
</dbReference>
<dbReference type="PROSITE" id="PS50151">
    <property type="entry name" value="UVR"/>
    <property type="match status" value="1"/>
</dbReference>
<dbReference type="SMART" id="SM00278">
    <property type="entry name" value="HhH1"/>
    <property type="match status" value="2"/>
</dbReference>
<dbReference type="GO" id="GO:0009380">
    <property type="term" value="C:excinuclease repair complex"/>
    <property type="evidence" value="ECO:0007669"/>
    <property type="project" value="InterPro"/>
</dbReference>
<dbReference type="InterPro" id="IPR001162">
    <property type="entry name" value="UvrC_RNase_H_dom"/>
</dbReference>
<dbReference type="GO" id="GO:0003677">
    <property type="term" value="F:DNA binding"/>
    <property type="evidence" value="ECO:0007669"/>
    <property type="project" value="UniProtKB-UniRule"/>
</dbReference>
<dbReference type="Pfam" id="PF01541">
    <property type="entry name" value="GIY-YIG"/>
    <property type="match status" value="1"/>
</dbReference>
<sequence>MSDLPTDTEIEALPTDAPLTGAALILREARLADDKPGVYRMIGENDEVLYVGKAKSLKKRILQYAQGRVHAQRIARMVYLTRSMIIVRTQTEGEALLLEARLIKALKPRYNVLLRDDKSFAEILVRKDHAAAQITKHRGAHAIQGEYFGPFASTQAVNRTLDTLQRAFLLRTCTDSVYASRTRPCMLHQIRRCSAPCTGEISLEDYAGLVGQAEAFLKGRSRVVIDDLTKRMMNASDDMDFEKAAHLRDRVRALNHVSMTSSIGIGEAEADVFAVVSEGGAACVQTIFFRAGQNWGDRAYFPRVPDSGEDADSAEGEILDAFLGQFYQDRPVPKLILVSHPLSEPDLMMEALSLRAGRKVEIHCPRRGEKADAVAHALNNAKAALGRRMAEQSAQSRLLKGVAEAFELAAPPNRIEVYDNSHLGGTHAVGGMVVAGPEGFMKGQYRKFTIRDLDKMTAGDDYAMMREVFRRRFLRLKNRTESATEEEGFGRPDLVLVDGGQGQLEAVLEVMRELGMEDIRIVGVAKGPDRDAGMERFFMPGRAPFMMEPKSPVLYYLQRLRDEAHRYAIGANRQKRDAAIIKNPLDEIEGIGPRKKRALLAAFGSGREVGRARIEDLRKVEGISEALAQRIYAFFHGAI</sequence>
<dbReference type="InterPro" id="IPR036876">
    <property type="entry name" value="UVR_dom_sf"/>
</dbReference>
<evidence type="ECO:0000256" key="6">
    <source>
        <dbReference type="ARBA" id="ARBA00023236"/>
    </source>
</evidence>
<dbReference type="Gene3D" id="3.30.420.340">
    <property type="entry name" value="UvrC, RNAse H endonuclease domain"/>
    <property type="match status" value="1"/>
</dbReference>
<dbReference type="Pfam" id="PF02151">
    <property type="entry name" value="UVR"/>
    <property type="match status" value="1"/>
</dbReference>
<dbReference type="Proteomes" id="UP000001492">
    <property type="component" value="Chromosome 1"/>
</dbReference>
<dbReference type="SUPFAM" id="SSF82771">
    <property type="entry name" value="GIY-YIG endonuclease"/>
    <property type="match status" value="1"/>
</dbReference>
<dbReference type="PANTHER" id="PTHR30562:SF1">
    <property type="entry name" value="UVRABC SYSTEM PROTEIN C"/>
    <property type="match status" value="1"/>
</dbReference>
<dbReference type="CDD" id="cd10434">
    <property type="entry name" value="GIY-YIG_UvrC_Cho"/>
    <property type="match status" value="1"/>
</dbReference>
<evidence type="ECO:0000256" key="4">
    <source>
        <dbReference type="ARBA" id="ARBA00022881"/>
    </source>
</evidence>
<dbReference type="STRING" id="573065.Astex_1606"/>
<dbReference type="SMART" id="SM00465">
    <property type="entry name" value="GIYc"/>
    <property type="match status" value="1"/>
</dbReference>
<evidence type="ECO:0000259" key="10">
    <source>
        <dbReference type="PROSITE" id="PS50165"/>
    </source>
</evidence>